<dbReference type="UniPathway" id="UPA00659"/>
<evidence type="ECO:0000256" key="4">
    <source>
        <dbReference type="ARBA" id="ARBA00012033"/>
    </source>
</evidence>
<dbReference type="NCBIfam" id="NF009586">
    <property type="entry name" value="PRK13026.1"/>
    <property type="match status" value="1"/>
</dbReference>
<dbReference type="FunFam" id="1.10.540.10:FF:000004">
    <property type="entry name" value="Acyl-CoA dehydrogenase"/>
    <property type="match status" value="1"/>
</dbReference>
<dbReference type="EMBL" id="JSYZ01000009">
    <property type="protein sequence ID" value="KPA90780.1"/>
    <property type="molecule type" value="Genomic_DNA"/>
</dbReference>
<proteinExistence type="inferred from homology"/>
<evidence type="ECO:0000256" key="12">
    <source>
        <dbReference type="ARBA" id="ARBA00047882"/>
    </source>
</evidence>
<evidence type="ECO:0000256" key="7">
    <source>
        <dbReference type="ARBA" id="ARBA00022630"/>
    </source>
</evidence>
<dbReference type="GO" id="GO:0070991">
    <property type="term" value="F:medium-chain fatty acyl-CoA dehydrogenase activity"/>
    <property type="evidence" value="ECO:0007669"/>
    <property type="project" value="UniProtKB-EC"/>
</dbReference>
<dbReference type="GO" id="GO:0050660">
    <property type="term" value="F:flavin adenine dinucleotide binding"/>
    <property type="evidence" value="ECO:0007669"/>
    <property type="project" value="InterPro"/>
</dbReference>
<dbReference type="CDD" id="cd00567">
    <property type="entry name" value="ACAD"/>
    <property type="match status" value="1"/>
</dbReference>
<keyword evidence="20" id="KW-1185">Reference proteome</keyword>
<evidence type="ECO:0000256" key="14">
    <source>
        <dbReference type="SAM" id="Phobius"/>
    </source>
</evidence>
<dbReference type="Pfam" id="PF02771">
    <property type="entry name" value="Acyl-CoA_dh_N"/>
    <property type="match status" value="1"/>
</dbReference>
<name>A0A0N0E435_9PSED</name>
<feature type="transmembrane region" description="Helical" evidence="14">
    <location>
        <begin position="43"/>
        <end position="64"/>
    </location>
</feature>
<comment type="catalytic activity">
    <reaction evidence="13">
        <text>a long-chain 2,3-saturated fatty acyl-CoA + oxidized [electron-transfer flavoprotein] + H(+) = a long-chain (2E)-enoyl-CoA + reduced [electron-transfer flavoprotein]</text>
        <dbReference type="Rhea" id="RHEA:17721"/>
        <dbReference type="Rhea" id="RHEA-COMP:10685"/>
        <dbReference type="Rhea" id="RHEA-COMP:10686"/>
        <dbReference type="ChEBI" id="CHEBI:15378"/>
        <dbReference type="ChEBI" id="CHEBI:57692"/>
        <dbReference type="ChEBI" id="CHEBI:58307"/>
        <dbReference type="ChEBI" id="CHEBI:83721"/>
        <dbReference type="ChEBI" id="CHEBI:83727"/>
        <dbReference type="EC" id="1.3.8.8"/>
    </reaction>
</comment>
<evidence type="ECO:0000259" key="15">
    <source>
        <dbReference type="Pfam" id="PF00441"/>
    </source>
</evidence>
<comment type="caution">
    <text evidence="19">The sequence shown here is derived from an EMBL/GenBank/DDBJ whole genome shotgun (WGS) entry which is preliminary data.</text>
</comment>
<keyword evidence="10 19" id="KW-0560">Oxidoreductase</keyword>
<evidence type="ECO:0000256" key="2">
    <source>
        <dbReference type="ARBA" id="ARBA00005005"/>
    </source>
</evidence>
<evidence type="ECO:0000259" key="18">
    <source>
        <dbReference type="Pfam" id="PF09317"/>
    </source>
</evidence>
<dbReference type="EC" id="1.3.8.8" evidence="5"/>
<dbReference type="FunFam" id="1.20.140.10:FF:000009">
    <property type="entry name" value="Acyl-CoA dehydrogenase"/>
    <property type="match status" value="1"/>
</dbReference>
<feature type="domain" description="Acyl-CoA oxidase/dehydrogenase middle" evidence="16">
    <location>
        <begin position="240"/>
        <end position="338"/>
    </location>
</feature>
<dbReference type="SUPFAM" id="SSF47203">
    <property type="entry name" value="Acyl-CoA dehydrogenase C-terminal domain-like"/>
    <property type="match status" value="1"/>
</dbReference>
<evidence type="ECO:0000256" key="1">
    <source>
        <dbReference type="ARBA" id="ARBA00001974"/>
    </source>
</evidence>
<evidence type="ECO:0000313" key="19">
    <source>
        <dbReference type="EMBL" id="KPA90780.1"/>
    </source>
</evidence>
<dbReference type="InterPro" id="IPR013786">
    <property type="entry name" value="AcylCoA_DH/ox_N"/>
</dbReference>
<evidence type="ECO:0000256" key="6">
    <source>
        <dbReference type="ARBA" id="ARBA00020144"/>
    </source>
</evidence>
<dbReference type="Pfam" id="PF00441">
    <property type="entry name" value="Acyl-CoA_dh_1"/>
    <property type="match status" value="1"/>
</dbReference>
<comment type="catalytic activity">
    <reaction evidence="12">
        <text>a medium-chain 2,3-saturated fatty acyl-CoA + oxidized [electron-transfer flavoprotein] + H(+) = a medium-chain (2E)-enoyl-CoA + reduced [electron-transfer flavoprotein]</text>
        <dbReference type="Rhea" id="RHEA:14477"/>
        <dbReference type="Rhea" id="RHEA-COMP:10685"/>
        <dbReference type="Rhea" id="RHEA-COMP:10686"/>
        <dbReference type="ChEBI" id="CHEBI:15378"/>
        <dbReference type="ChEBI" id="CHEBI:57692"/>
        <dbReference type="ChEBI" id="CHEBI:58307"/>
        <dbReference type="ChEBI" id="CHEBI:83723"/>
        <dbReference type="ChEBI" id="CHEBI:83726"/>
        <dbReference type="EC" id="1.3.8.7"/>
    </reaction>
</comment>
<dbReference type="InterPro" id="IPR037069">
    <property type="entry name" value="AcylCoA_DH/ox_N_sf"/>
</dbReference>
<evidence type="ECO:0000259" key="16">
    <source>
        <dbReference type="Pfam" id="PF02770"/>
    </source>
</evidence>
<dbReference type="NCBIfam" id="NF007000">
    <property type="entry name" value="PRK09463.1"/>
    <property type="match status" value="1"/>
</dbReference>
<evidence type="ECO:0000256" key="8">
    <source>
        <dbReference type="ARBA" id="ARBA00022827"/>
    </source>
</evidence>
<dbReference type="Gene3D" id="1.10.540.10">
    <property type="entry name" value="Acyl-CoA dehydrogenase/oxidase, N-terminal domain"/>
    <property type="match status" value="1"/>
</dbReference>
<evidence type="ECO:0000259" key="17">
    <source>
        <dbReference type="Pfam" id="PF02771"/>
    </source>
</evidence>
<dbReference type="GO" id="GO:0005737">
    <property type="term" value="C:cytoplasm"/>
    <property type="evidence" value="ECO:0007669"/>
    <property type="project" value="TreeGrafter"/>
</dbReference>
<dbReference type="EC" id="1.3.8.7" evidence="4"/>
<keyword evidence="7" id="KW-0285">Flavoprotein</keyword>
<keyword evidence="14" id="KW-1133">Transmembrane helix</keyword>
<dbReference type="PANTHER" id="PTHR48083:SF18">
    <property type="entry name" value="ACYL-COENZYME A DEHYDROGENASE"/>
    <property type="match status" value="1"/>
</dbReference>
<feature type="domain" description="Acyl-CoA dehydrogenase C-terminal bacterial-type" evidence="18">
    <location>
        <begin position="517"/>
        <end position="802"/>
    </location>
</feature>
<accession>A0A0N0E435</accession>
<dbReference type="AlphaFoldDB" id="A0A0N0E435"/>
<dbReference type="GO" id="GO:0033539">
    <property type="term" value="P:fatty acid beta-oxidation using acyl-CoA dehydrogenase"/>
    <property type="evidence" value="ECO:0007669"/>
    <property type="project" value="InterPro"/>
</dbReference>
<dbReference type="Gene3D" id="2.40.110.10">
    <property type="entry name" value="Butyryl-CoA Dehydrogenase, subunit A, domain 2"/>
    <property type="match status" value="1"/>
</dbReference>
<reference evidence="19 20" key="1">
    <citation type="journal article" date="2015" name="PLoS ONE">
        <title>Rice-Infecting Pseudomonas Genomes Are Highly Accessorized and Harbor Multiple Putative Virulence Mechanisms to Cause Sheath Brown Rot.</title>
        <authorList>
            <person name="Quibod I.L."/>
            <person name="Grande G."/>
            <person name="Oreiro E.G."/>
            <person name="Borja F.N."/>
            <person name="Dossa G.S."/>
            <person name="Mauleon R."/>
            <person name="Cruz C.V."/>
            <person name="Oliva R."/>
        </authorList>
    </citation>
    <scope>NUCLEOTIDE SEQUENCE [LARGE SCALE GENOMIC DNA]</scope>
    <source>
        <strain evidence="19 20">IRRI 6609</strain>
    </source>
</reference>
<dbReference type="GO" id="GO:0004466">
    <property type="term" value="F:long-chain fatty acyl-CoA dehydrogenase activity"/>
    <property type="evidence" value="ECO:0007669"/>
    <property type="project" value="UniProtKB-EC"/>
</dbReference>
<evidence type="ECO:0000313" key="20">
    <source>
        <dbReference type="Proteomes" id="UP000037931"/>
    </source>
</evidence>
<keyword evidence="8" id="KW-0274">FAD</keyword>
<dbReference type="InterPro" id="IPR006091">
    <property type="entry name" value="Acyl-CoA_Oxase/DH_mid-dom"/>
</dbReference>
<sequence length="815" mass="87977">MLLLWILVLLLGVAYLAHRRIAALPALGAVALYLLAMGTLGHAPGGLMPVLWLFLAAVAAPLLLPDLRRRLFTAPLFAWFRKVLPPMSATERDAIDAGTVWWDGELFSGRPDWNKLLAYPKAQLTEEEQAFIDGPTEELCAMVSDWQIGQDMDLPPQAWAHIKEHGFFALIIPKEYGGKGFSAYAHSQVAMKLATRSGDLASTVMVPNSLGPAELLLHYGTEAQRDHYLPRLARGDDIPCFALTGPLAGSDAGAMPDTGVVCKGDWNGEEVLGLRLNWEKRYITLGPVATLLGLAFKAHDPDHLLGEQEDLGISLALIPTDTPGVEIGRRHLPLGAAFMNGPNAGKDVFIPLDYLIGGRDMLGKGWMMLMNCLSVGRSISLPAVGTGAAKFTSLVTGQYAQVREQFNVPLAAFEGIQEALARIGGNAWLMDSARMLTANAVDLGEKPSVLSAILKYHLTERGRECIGHAMDVHGGKGIIMGPNNYLGRSWQGAPIFITVEGANILSRNLMIFGQGAIRCHPFVLKEMALAAREDHDQALKEFDGLLLRHIGFAVGNAGSSLLLNLGLGHFEAAPGNRLSQKYFRALNRQAAAFALLADLSMMLLGGELKRRERLSARLGDVLSHLYLGSAALKRYHDLNSPQALDPLLAWALEESLGHAERALDELLRNFPSRMLGCLLRVIVFPFGRRHTGPSDALDAEVAAVLGRAKGDPALEAILAGCYRPQAADDPVGALQQAHDLLAASHEAQKKLHTALRSGQLAPAPGESAIDAGLEAGVLQPREAQALREAEAARRRVIDVDDFSKEELSPSAGKVR</sequence>
<dbReference type="InterPro" id="IPR036250">
    <property type="entry name" value="AcylCo_DH-like_C"/>
</dbReference>
<evidence type="ECO:0000256" key="11">
    <source>
        <dbReference type="ARBA" id="ARBA00023098"/>
    </source>
</evidence>
<dbReference type="InterPro" id="IPR050741">
    <property type="entry name" value="Acyl-CoA_dehydrogenase"/>
</dbReference>
<evidence type="ECO:0000256" key="9">
    <source>
        <dbReference type="ARBA" id="ARBA00022832"/>
    </source>
</evidence>
<dbReference type="InterPro" id="IPR009100">
    <property type="entry name" value="AcylCoA_DH/oxidase_NM_dom_sf"/>
</dbReference>
<dbReference type="STRING" id="50340.PF66_02844"/>
<feature type="domain" description="Acyl-CoA dehydrogenase/oxidase N-terminal" evidence="17">
    <location>
        <begin position="137"/>
        <end position="236"/>
    </location>
</feature>
<comment type="cofactor">
    <cofactor evidence="1">
        <name>FAD</name>
        <dbReference type="ChEBI" id="CHEBI:57692"/>
    </cofactor>
</comment>
<comment type="pathway">
    <text evidence="2">Lipid metabolism; fatty acid beta-oxidation.</text>
</comment>
<protein>
    <recommendedName>
        <fullName evidence="6">Acyl-coenzyme A dehydrogenase</fullName>
        <ecNumber evidence="4">1.3.8.7</ecNumber>
        <ecNumber evidence="5">1.3.8.8</ecNumber>
    </recommendedName>
</protein>
<dbReference type="PANTHER" id="PTHR48083">
    <property type="entry name" value="MEDIUM-CHAIN SPECIFIC ACYL-COA DEHYDROGENASE, MITOCHONDRIAL-RELATED"/>
    <property type="match status" value="1"/>
</dbReference>
<keyword evidence="14" id="KW-0472">Membrane</keyword>
<dbReference type="InterPro" id="IPR015396">
    <property type="entry name" value="FadE_C"/>
</dbReference>
<dbReference type="Pfam" id="PF09317">
    <property type="entry name" value="ACDH_C"/>
    <property type="match status" value="1"/>
</dbReference>
<comment type="similarity">
    <text evidence="3">Belongs to the acyl-CoA dehydrogenase family.</text>
</comment>
<dbReference type="Pfam" id="PF02770">
    <property type="entry name" value="Acyl-CoA_dh_M"/>
    <property type="match status" value="1"/>
</dbReference>
<dbReference type="InterPro" id="IPR046373">
    <property type="entry name" value="Acyl-CoA_Oxase/DH_mid-dom_sf"/>
</dbReference>
<dbReference type="FunFam" id="2.40.110.10:FF:000010">
    <property type="entry name" value="Acyl-CoA dehydrogenase"/>
    <property type="match status" value="1"/>
</dbReference>
<dbReference type="InterPro" id="IPR009075">
    <property type="entry name" value="AcylCo_DH/oxidase_C"/>
</dbReference>
<keyword evidence="9" id="KW-0276">Fatty acid metabolism</keyword>
<dbReference type="OrthoDB" id="9802447at2"/>
<evidence type="ECO:0000256" key="13">
    <source>
        <dbReference type="ARBA" id="ARBA00049247"/>
    </source>
</evidence>
<dbReference type="PATRIC" id="fig|50340.43.peg.6235"/>
<keyword evidence="14" id="KW-0812">Transmembrane</keyword>
<keyword evidence="11" id="KW-0443">Lipid metabolism</keyword>
<evidence type="ECO:0000256" key="5">
    <source>
        <dbReference type="ARBA" id="ARBA00012040"/>
    </source>
</evidence>
<feature type="domain" description="Acyl-CoA dehydrogenase/oxidase C-terminal" evidence="15">
    <location>
        <begin position="363"/>
        <end position="508"/>
    </location>
</feature>
<gene>
    <name evidence="19" type="ORF">PF66_02844</name>
</gene>
<dbReference type="Gene3D" id="1.20.140.10">
    <property type="entry name" value="Butyryl-CoA Dehydrogenase, subunit A, domain 3"/>
    <property type="match status" value="1"/>
</dbReference>
<evidence type="ECO:0000256" key="3">
    <source>
        <dbReference type="ARBA" id="ARBA00009347"/>
    </source>
</evidence>
<dbReference type="Proteomes" id="UP000037931">
    <property type="component" value="Unassembled WGS sequence"/>
</dbReference>
<evidence type="ECO:0000256" key="10">
    <source>
        <dbReference type="ARBA" id="ARBA00023002"/>
    </source>
</evidence>
<dbReference type="SUPFAM" id="SSF56645">
    <property type="entry name" value="Acyl-CoA dehydrogenase NM domain-like"/>
    <property type="match status" value="1"/>
</dbReference>
<dbReference type="RefSeq" id="WP_054063014.1">
    <property type="nucleotide sequence ID" value="NZ_JSYZ01000009.1"/>
</dbReference>
<organism evidence="19 20">
    <name type="scientific">Pseudomonas asplenii</name>
    <dbReference type="NCBI Taxonomy" id="53407"/>
    <lineage>
        <taxon>Bacteria</taxon>
        <taxon>Pseudomonadati</taxon>
        <taxon>Pseudomonadota</taxon>
        <taxon>Gammaproteobacteria</taxon>
        <taxon>Pseudomonadales</taxon>
        <taxon>Pseudomonadaceae</taxon>
        <taxon>Pseudomonas</taxon>
    </lineage>
</organism>